<dbReference type="Proteomes" id="UP001066276">
    <property type="component" value="Chromosome 9"/>
</dbReference>
<protein>
    <submittedName>
        <fullName evidence="1">Uncharacterized protein</fullName>
    </submittedName>
</protein>
<reference evidence="1" key="1">
    <citation type="journal article" date="2022" name="bioRxiv">
        <title>Sequencing and chromosome-scale assembly of the giantPleurodeles waltlgenome.</title>
        <authorList>
            <person name="Brown T."/>
            <person name="Elewa A."/>
            <person name="Iarovenko S."/>
            <person name="Subramanian E."/>
            <person name="Araus A.J."/>
            <person name="Petzold A."/>
            <person name="Susuki M."/>
            <person name="Suzuki K.-i.T."/>
            <person name="Hayashi T."/>
            <person name="Toyoda A."/>
            <person name="Oliveira C."/>
            <person name="Osipova E."/>
            <person name="Leigh N.D."/>
            <person name="Simon A."/>
            <person name="Yun M.H."/>
        </authorList>
    </citation>
    <scope>NUCLEOTIDE SEQUENCE</scope>
    <source>
        <strain evidence="1">20211129_DDA</strain>
        <tissue evidence="1">Liver</tissue>
    </source>
</reference>
<dbReference type="EMBL" id="JANPWB010000013">
    <property type="protein sequence ID" value="KAJ1103844.1"/>
    <property type="molecule type" value="Genomic_DNA"/>
</dbReference>
<dbReference type="AlphaFoldDB" id="A0AAV7ML11"/>
<name>A0AAV7ML11_PLEWA</name>
<comment type="caution">
    <text evidence="1">The sequence shown here is derived from an EMBL/GenBank/DDBJ whole genome shotgun (WGS) entry which is preliminary data.</text>
</comment>
<keyword evidence="2" id="KW-1185">Reference proteome</keyword>
<gene>
    <name evidence="1" type="ORF">NDU88_001265</name>
</gene>
<organism evidence="1 2">
    <name type="scientific">Pleurodeles waltl</name>
    <name type="common">Iberian ribbed newt</name>
    <dbReference type="NCBI Taxonomy" id="8319"/>
    <lineage>
        <taxon>Eukaryota</taxon>
        <taxon>Metazoa</taxon>
        <taxon>Chordata</taxon>
        <taxon>Craniata</taxon>
        <taxon>Vertebrata</taxon>
        <taxon>Euteleostomi</taxon>
        <taxon>Amphibia</taxon>
        <taxon>Batrachia</taxon>
        <taxon>Caudata</taxon>
        <taxon>Salamandroidea</taxon>
        <taxon>Salamandridae</taxon>
        <taxon>Pleurodelinae</taxon>
        <taxon>Pleurodeles</taxon>
    </lineage>
</organism>
<evidence type="ECO:0000313" key="2">
    <source>
        <dbReference type="Proteomes" id="UP001066276"/>
    </source>
</evidence>
<evidence type="ECO:0000313" key="1">
    <source>
        <dbReference type="EMBL" id="KAJ1103844.1"/>
    </source>
</evidence>
<accession>A0AAV7ML11</accession>
<proteinExistence type="predicted"/>
<sequence>MPSLLETRNESYHEALRKRFWFVSRARRGRQLTRRLGGRQLRPRERLSTVLRLGSSTLGARRFPTDLWRDKVRTLEFPIAAHQALLSLLIF</sequence>